<keyword evidence="1" id="KW-0732">Signal</keyword>
<dbReference type="RefSeq" id="WP_125327838.1">
    <property type="nucleotide sequence ID" value="NZ_CP034329.1"/>
</dbReference>
<evidence type="ECO:0000313" key="2">
    <source>
        <dbReference type="EMBL" id="AZL61356.1"/>
    </source>
</evidence>
<dbReference type="OrthoDB" id="7844967at2"/>
<evidence type="ECO:0000313" key="3">
    <source>
        <dbReference type="Proteomes" id="UP000282002"/>
    </source>
</evidence>
<keyword evidence="3" id="KW-1185">Reference proteome</keyword>
<dbReference type="KEGG" id="taw:EI545_20625"/>
<proteinExistence type="predicted"/>
<keyword evidence="2" id="KW-0614">Plasmid</keyword>
<feature type="chain" id="PRO_5019419362" evidence="1">
    <location>
        <begin position="23"/>
        <end position="168"/>
    </location>
</feature>
<name>A0A3S8UCM4_9RHOB</name>
<feature type="signal peptide" evidence="1">
    <location>
        <begin position="1"/>
        <end position="22"/>
    </location>
</feature>
<sequence>MMRRASHHVAAVVVMVCFTSFAAAQDIATFSDVQLIEETREAVGAQDAETALVLLTEMQRRGTGIFAAADRPSCEEVIDLPEGITDWKFRAVARQAYFRVAMSRRLEEGSCACLFDGFSFDAFVTAALGKSTAELTDADRPALERIRDEDRRATEARFRELEQSCRAK</sequence>
<dbReference type="AlphaFoldDB" id="A0A3S8UCM4"/>
<dbReference type="Proteomes" id="UP000282002">
    <property type="component" value="Plasmid unnamed1"/>
</dbReference>
<gene>
    <name evidence="2" type="ORF">EI545_20625</name>
</gene>
<protein>
    <submittedName>
        <fullName evidence="2">Uncharacterized protein</fullName>
    </submittedName>
</protein>
<reference evidence="2 3" key="1">
    <citation type="submission" date="2018-12" db="EMBL/GenBank/DDBJ databases">
        <title>Complete genome sequencing of Tabrizicola sp. K13M18.</title>
        <authorList>
            <person name="Bae J.-W."/>
        </authorList>
    </citation>
    <scope>NUCLEOTIDE SEQUENCE [LARGE SCALE GENOMIC DNA]</scope>
    <source>
        <strain evidence="2 3">K13M18</strain>
        <plasmid evidence="2 3">unnamed1</plasmid>
    </source>
</reference>
<geneLocation type="plasmid" evidence="2">
    <name>unnamed1</name>
</geneLocation>
<evidence type="ECO:0000256" key="1">
    <source>
        <dbReference type="SAM" id="SignalP"/>
    </source>
</evidence>
<organism evidence="2 3">
    <name type="scientific">Tabrizicola piscis</name>
    <dbReference type="NCBI Taxonomy" id="2494374"/>
    <lineage>
        <taxon>Bacteria</taxon>
        <taxon>Pseudomonadati</taxon>
        <taxon>Pseudomonadota</taxon>
        <taxon>Alphaproteobacteria</taxon>
        <taxon>Rhodobacterales</taxon>
        <taxon>Paracoccaceae</taxon>
        <taxon>Tabrizicola</taxon>
    </lineage>
</organism>
<dbReference type="EMBL" id="CP034329">
    <property type="protein sequence ID" value="AZL61356.1"/>
    <property type="molecule type" value="Genomic_DNA"/>
</dbReference>
<accession>A0A3S8UCM4</accession>
<dbReference type="GeneID" id="39686134"/>